<organism evidence="1 2">
    <name type="scientific">Vigna mungo</name>
    <name type="common">Black gram</name>
    <name type="synonym">Phaseolus mungo</name>
    <dbReference type="NCBI Taxonomy" id="3915"/>
    <lineage>
        <taxon>Eukaryota</taxon>
        <taxon>Viridiplantae</taxon>
        <taxon>Streptophyta</taxon>
        <taxon>Embryophyta</taxon>
        <taxon>Tracheophyta</taxon>
        <taxon>Spermatophyta</taxon>
        <taxon>Magnoliopsida</taxon>
        <taxon>eudicotyledons</taxon>
        <taxon>Gunneridae</taxon>
        <taxon>Pentapetalae</taxon>
        <taxon>rosids</taxon>
        <taxon>fabids</taxon>
        <taxon>Fabales</taxon>
        <taxon>Fabaceae</taxon>
        <taxon>Papilionoideae</taxon>
        <taxon>50 kb inversion clade</taxon>
        <taxon>NPAAA clade</taxon>
        <taxon>indigoferoid/millettioid clade</taxon>
        <taxon>Phaseoleae</taxon>
        <taxon>Vigna</taxon>
    </lineage>
</organism>
<name>A0AAQ3RCX2_VIGMU</name>
<dbReference type="AlphaFoldDB" id="A0AAQ3RCX2"/>
<keyword evidence="2" id="KW-1185">Reference proteome</keyword>
<proteinExistence type="predicted"/>
<protein>
    <submittedName>
        <fullName evidence="1">Uncharacterized protein</fullName>
    </submittedName>
</protein>
<evidence type="ECO:0000313" key="2">
    <source>
        <dbReference type="Proteomes" id="UP001374535"/>
    </source>
</evidence>
<dbReference type="Proteomes" id="UP001374535">
    <property type="component" value="Chromosome 11"/>
</dbReference>
<gene>
    <name evidence="1" type="ORF">V8G54_036552</name>
</gene>
<sequence length="123" mass="13543">MEGRPIGGYSRGSNALEERVLEEYGSLHMFVFDPGGIKTIFSYSRGPAWPSCLNLHSNVAAISGYSPRGQGEFLGARIVRRLQKQSSITKLPHIGQYVHEIPLSLFPVVRPLKSSCVQETAVI</sequence>
<reference evidence="1 2" key="1">
    <citation type="journal article" date="2023" name="Life. Sci Alliance">
        <title>Evolutionary insights into 3D genome organization and epigenetic landscape of Vigna mungo.</title>
        <authorList>
            <person name="Junaid A."/>
            <person name="Singh B."/>
            <person name="Bhatia S."/>
        </authorList>
    </citation>
    <scope>NUCLEOTIDE SEQUENCE [LARGE SCALE GENOMIC DNA]</scope>
    <source>
        <strain evidence="1">Urdbean</strain>
    </source>
</reference>
<dbReference type="EMBL" id="CP144690">
    <property type="protein sequence ID" value="WVY91038.1"/>
    <property type="molecule type" value="Genomic_DNA"/>
</dbReference>
<accession>A0AAQ3RCX2</accession>
<evidence type="ECO:0000313" key="1">
    <source>
        <dbReference type="EMBL" id="WVY91038.1"/>
    </source>
</evidence>